<evidence type="ECO:0000256" key="2">
    <source>
        <dbReference type="ARBA" id="ARBA00022801"/>
    </source>
</evidence>
<evidence type="ECO:0000256" key="7">
    <source>
        <dbReference type="SAM" id="MobiDB-lite"/>
    </source>
</evidence>
<feature type="domain" description="Glycoside hydrolase family 31 TIM barrel" evidence="8">
    <location>
        <begin position="259"/>
        <end position="574"/>
    </location>
</feature>
<dbReference type="CDD" id="cd14752">
    <property type="entry name" value="GH31_N"/>
    <property type="match status" value="1"/>
</dbReference>
<reference evidence="11 12" key="1">
    <citation type="submission" date="2019-06" db="EMBL/GenBank/DDBJ databases">
        <title>Saccharibacillus brassicae sp. nov., an endophytic bacterium isolated from Chinese cabbage seeds (Brassica pekinensis).</title>
        <authorList>
            <person name="Jiang L."/>
            <person name="Lee J."/>
            <person name="Kim S.W."/>
        </authorList>
    </citation>
    <scope>NUCLEOTIDE SEQUENCE [LARGE SCALE GENOMIC DNA]</scope>
    <source>
        <strain evidence="12">KCTC 43072 / ATSA2</strain>
    </source>
</reference>
<dbReference type="FunFam" id="3.20.20.80:FF:000053">
    <property type="entry name" value="Alpha-xylosidase YicI"/>
    <property type="match status" value="1"/>
</dbReference>
<organism evidence="11 12">
    <name type="scientific">Saccharibacillus brassicae</name>
    <dbReference type="NCBI Taxonomy" id="2583377"/>
    <lineage>
        <taxon>Bacteria</taxon>
        <taxon>Bacillati</taxon>
        <taxon>Bacillota</taxon>
        <taxon>Bacilli</taxon>
        <taxon>Bacillales</taxon>
        <taxon>Paenibacillaceae</taxon>
        <taxon>Saccharibacillus</taxon>
    </lineage>
</organism>
<proteinExistence type="inferred from homology"/>
<evidence type="ECO:0000256" key="1">
    <source>
        <dbReference type="ARBA" id="ARBA00007806"/>
    </source>
</evidence>
<dbReference type="GO" id="GO:0030246">
    <property type="term" value="F:carbohydrate binding"/>
    <property type="evidence" value="ECO:0007669"/>
    <property type="project" value="InterPro"/>
</dbReference>
<evidence type="ECO:0000259" key="10">
    <source>
        <dbReference type="Pfam" id="PF21365"/>
    </source>
</evidence>
<dbReference type="SUPFAM" id="SSF51445">
    <property type="entry name" value="(Trans)glycosidases"/>
    <property type="match status" value="1"/>
</dbReference>
<feature type="domain" description="Glycosyl hydrolase family 31 C-terminal" evidence="10">
    <location>
        <begin position="583"/>
        <end position="667"/>
    </location>
</feature>
<dbReference type="EC" id="3.2.1.177" evidence="5"/>
<dbReference type="OrthoDB" id="176168at2"/>
<dbReference type="SUPFAM" id="SSF51011">
    <property type="entry name" value="Glycosyl hydrolase domain"/>
    <property type="match status" value="1"/>
</dbReference>
<evidence type="ECO:0000313" key="12">
    <source>
        <dbReference type="Proteomes" id="UP000316968"/>
    </source>
</evidence>
<dbReference type="GO" id="GO:0061634">
    <property type="term" value="F:alpha-D-xyloside xylohydrolase"/>
    <property type="evidence" value="ECO:0007669"/>
    <property type="project" value="UniProtKB-EC"/>
</dbReference>
<evidence type="ECO:0000313" key="11">
    <source>
        <dbReference type="EMBL" id="QDH22222.1"/>
    </source>
</evidence>
<dbReference type="InterPro" id="IPR000322">
    <property type="entry name" value="Glyco_hydro_31_TIM"/>
</dbReference>
<dbReference type="RefSeq" id="WP_141448766.1">
    <property type="nucleotide sequence ID" value="NZ_CP041217.1"/>
</dbReference>
<dbReference type="SUPFAM" id="SSF117125">
    <property type="entry name" value="Putative glucosidase YicI, C-terminal domain"/>
    <property type="match status" value="1"/>
</dbReference>
<feature type="domain" description="Glycoside hydrolase family 31 N-terminal" evidence="9">
    <location>
        <begin position="55"/>
        <end position="216"/>
    </location>
</feature>
<dbReference type="InterPro" id="IPR025887">
    <property type="entry name" value="Glyco_hydro_31_N_dom"/>
</dbReference>
<name>A0A4Y6UWX0_SACBS</name>
<accession>A0A4Y6UWX0</accession>
<dbReference type="InterPro" id="IPR050985">
    <property type="entry name" value="Alpha-glycosidase_related"/>
</dbReference>
<dbReference type="Pfam" id="PF21365">
    <property type="entry name" value="Glyco_hydro_31_3rd"/>
    <property type="match status" value="1"/>
</dbReference>
<evidence type="ECO:0000256" key="6">
    <source>
        <dbReference type="RuleBase" id="RU361185"/>
    </source>
</evidence>
<dbReference type="Gene3D" id="3.20.20.80">
    <property type="entry name" value="Glycosidases"/>
    <property type="match status" value="1"/>
</dbReference>
<dbReference type="Proteomes" id="UP000316968">
    <property type="component" value="Chromosome"/>
</dbReference>
<dbReference type="SUPFAM" id="SSF74650">
    <property type="entry name" value="Galactose mutarotase-like"/>
    <property type="match status" value="1"/>
</dbReference>
<keyword evidence="3 6" id="KW-0326">Glycosidase</keyword>
<dbReference type="AlphaFoldDB" id="A0A4Y6UWX0"/>
<evidence type="ECO:0000256" key="4">
    <source>
        <dbReference type="ARBA" id="ARBA00052064"/>
    </source>
</evidence>
<dbReference type="PANTHER" id="PTHR43053:SF4">
    <property type="entry name" value="MYOGENESIS-REGULATING GLYCOSIDASE"/>
    <property type="match status" value="1"/>
</dbReference>
<dbReference type="Gene3D" id="2.60.40.1760">
    <property type="entry name" value="glycosyl hydrolase (family 31)"/>
    <property type="match status" value="1"/>
</dbReference>
<comment type="similarity">
    <text evidence="1 6">Belongs to the glycosyl hydrolase 31 family.</text>
</comment>
<feature type="region of interest" description="Disordered" evidence="7">
    <location>
        <begin position="765"/>
        <end position="788"/>
    </location>
</feature>
<evidence type="ECO:0000259" key="9">
    <source>
        <dbReference type="Pfam" id="PF13802"/>
    </source>
</evidence>
<comment type="catalytic activity">
    <reaction evidence="4">
        <text>Hydrolysis of terminal, non-reducing alpha-D-xylose residues with release of alpha-D-xylose.</text>
        <dbReference type="EC" id="3.2.1.177"/>
    </reaction>
</comment>
<evidence type="ECO:0000259" key="8">
    <source>
        <dbReference type="Pfam" id="PF01055"/>
    </source>
</evidence>
<dbReference type="GO" id="GO:0005975">
    <property type="term" value="P:carbohydrate metabolic process"/>
    <property type="evidence" value="ECO:0007669"/>
    <property type="project" value="InterPro"/>
</dbReference>
<dbReference type="Pfam" id="PF13802">
    <property type="entry name" value="Gal_mutarotas_2"/>
    <property type="match status" value="1"/>
</dbReference>
<evidence type="ECO:0000256" key="3">
    <source>
        <dbReference type="ARBA" id="ARBA00023295"/>
    </source>
</evidence>
<dbReference type="InterPro" id="IPR013780">
    <property type="entry name" value="Glyco_hydro_b"/>
</dbReference>
<evidence type="ECO:0000256" key="5">
    <source>
        <dbReference type="ARBA" id="ARBA00066962"/>
    </source>
</evidence>
<dbReference type="InterPro" id="IPR011013">
    <property type="entry name" value="Gal_mutarotase_sf_dom"/>
</dbReference>
<dbReference type="KEGG" id="saca:FFV09_16055"/>
<keyword evidence="12" id="KW-1185">Reference proteome</keyword>
<dbReference type="NCBIfam" id="NF007940">
    <property type="entry name" value="PRK10658.1"/>
    <property type="match status" value="1"/>
</dbReference>
<keyword evidence="2 6" id="KW-0378">Hydrolase</keyword>
<gene>
    <name evidence="11" type="primary">yicI</name>
    <name evidence="11" type="ORF">FFV09_16055</name>
</gene>
<dbReference type="PANTHER" id="PTHR43053">
    <property type="entry name" value="GLYCOSIDASE FAMILY 31"/>
    <property type="match status" value="1"/>
</dbReference>
<dbReference type="InterPro" id="IPR017853">
    <property type="entry name" value="GH"/>
</dbReference>
<dbReference type="EMBL" id="CP041217">
    <property type="protein sequence ID" value="QDH22222.1"/>
    <property type="molecule type" value="Genomic_DNA"/>
</dbReference>
<protein>
    <recommendedName>
        <fullName evidence="5">alpha-D-xyloside xylohydrolase</fullName>
        <ecNumber evidence="5">3.2.1.177</ecNumber>
    </recommendedName>
</protein>
<dbReference type="Pfam" id="PF01055">
    <property type="entry name" value="Glyco_hydro_31_2nd"/>
    <property type="match status" value="1"/>
</dbReference>
<sequence length="835" mass="92926">MKFTDGYWHVRSGLTLNAAQEVRDLTLGEREIEAFAACKKIVARGDTLNTAILTFRYSSPMPDVICVESVHHEGTRLRGPHFPKSTDPSVDVCVTEDPETAMLTSGSLSVRIHKSGDWNAQFYYADRRLTGSERKGPAHIRSADDAYMREQLDLGVGERIYGLGERFTPFVKNGQVVDLWNEDGGTCSEQAYKNVPFYLSSFGYGVFVDHPEKVSYEVGSEQVEKVQFSVPGERLRYYVVGGATLKDVLRHYTALTGRPALPPAWSYGLWLSTSFTTSYDEDTVNHFVDGMFERGIPVHVFHFDCFWMKEFQWCDFRWDTQQFPDPQGMLDRLKAKGLRICVWINSYIGQKSYLFREGAEHGYLVKTAAGDVWQWDRWQGGMGLVDFTNPQAVDWFKSKLRPLIEMGVDSFKTDFGERIPSEGVVYHDGSDPVKMHNYYTLLYNRAVFEVLEEVQGRDRALVFARSATTGGQQFPVHWGGDCTASYVSMAESLRGGLSLGLCGFGFWSHDIGGFENTASPDIYKRWSAFGLLSSHSRLHGSQSYRVPWLFDDEASEVLRHFTQLKMRLMPYLFAASVEAANDGLPMLRAMLLEFGGDPACEELDRQYMLGGSLLVAPIFNERGEALYYLPEGRWTHLLTGEDVQGGRWRRERYDYFGLPLLVRPNTLLALGANEARPDYDYVDGAELHLFALEDGHEARAAIYAAETEGAAVRRPELTVVVRRAGRVLTVCSERAAGKAAEGNAARAAEGAAWAAEGNAGRIAERAAEGTRAPSPDGLGAGSAPSGDKSTTWKLVLRGISAIESVEGAEASAEDASIVLTPDAESGRFTVWLPES</sequence>
<dbReference type="InterPro" id="IPR048395">
    <property type="entry name" value="Glyco_hydro_31_C"/>
</dbReference>
<dbReference type="CDD" id="cd06593">
    <property type="entry name" value="GH31_xylosidase_YicI"/>
    <property type="match status" value="1"/>
</dbReference>
<dbReference type="Gene3D" id="2.60.40.1180">
    <property type="entry name" value="Golgi alpha-mannosidase II"/>
    <property type="match status" value="2"/>
</dbReference>